<dbReference type="SUPFAM" id="SSF56112">
    <property type="entry name" value="Protein kinase-like (PK-like)"/>
    <property type="match status" value="1"/>
</dbReference>
<keyword evidence="7" id="KW-1185">Reference proteome</keyword>
<dbReference type="AlphaFoldDB" id="A0A8H5GHI1"/>
<dbReference type="Gene3D" id="3.40.395.10">
    <property type="entry name" value="Adenoviral Proteinase, Chain A"/>
    <property type="match status" value="1"/>
</dbReference>
<evidence type="ECO:0000313" key="6">
    <source>
        <dbReference type="EMBL" id="KAF5365146.1"/>
    </source>
</evidence>
<dbReference type="InterPro" id="IPR003653">
    <property type="entry name" value="Peptidase_C48_C"/>
</dbReference>
<organism evidence="6 7">
    <name type="scientific">Collybiopsis confluens</name>
    <dbReference type="NCBI Taxonomy" id="2823264"/>
    <lineage>
        <taxon>Eukaryota</taxon>
        <taxon>Fungi</taxon>
        <taxon>Dikarya</taxon>
        <taxon>Basidiomycota</taxon>
        <taxon>Agaricomycotina</taxon>
        <taxon>Agaricomycetes</taxon>
        <taxon>Agaricomycetidae</taxon>
        <taxon>Agaricales</taxon>
        <taxon>Marasmiineae</taxon>
        <taxon>Omphalotaceae</taxon>
        <taxon>Collybiopsis</taxon>
    </lineage>
</organism>
<dbReference type="InterPro" id="IPR040976">
    <property type="entry name" value="Pkinase_fungal"/>
</dbReference>
<evidence type="ECO:0000256" key="2">
    <source>
        <dbReference type="ARBA" id="ARBA00022670"/>
    </source>
</evidence>
<keyword evidence="3" id="KW-0378">Hydrolase</keyword>
<accession>A0A8H5GHI1</accession>
<feature type="compositionally biased region" description="Low complexity" evidence="4">
    <location>
        <begin position="7"/>
        <end position="17"/>
    </location>
</feature>
<dbReference type="GO" id="GO:0008234">
    <property type="term" value="F:cysteine-type peptidase activity"/>
    <property type="evidence" value="ECO:0007669"/>
    <property type="project" value="InterPro"/>
</dbReference>
<evidence type="ECO:0000259" key="5">
    <source>
        <dbReference type="PROSITE" id="PS50600"/>
    </source>
</evidence>
<dbReference type="Proteomes" id="UP000518752">
    <property type="component" value="Unassembled WGS sequence"/>
</dbReference>
<reference evidence="6 7" key="1">
    <citation type="journal article" date="2020" name="ISME J.">
        <title>Uncovering the hidden diversity of litter-decomposition mechanisms in mushroom-forming fungi.</title>
        <authorList>
            <person name="Floudas D."/>
            <person name="Bentzer J."/>
            <person name="Ahren D."/>
            <person name="Johansson T."/>
            <person name="Persson P."/>
            <person name="Tunlid A."/>
        </authorList>
    </citation>
    <scope>NUCLEOTIDE SEQUENCE [LARGE SCALE GENOMIC DNA]</scope>
    <source>
        <strain evidence="6 7">CBS 406.79</strain>
    </source>
</reference>
<sequence length="1103" mass="126074">MGRLRESTASSEAQSESLPPLHSTPINLRNTTLCAATSNHYEFQEAYARAAHEMKSKYSKVSVDAILDILPRAGGFVMPAPQYDAFADVVKAAREPDMYDPFINAMQPYLAPEWRLVNTSNHSDTSRAAQFFSGAKIKPDLSLYSDLHPPIRKGSDASRAELFAEFKVDKQDDPFPVGDGADTELAKNTRGQIVLYINAIQCMQQRTRVFSFFILKDCCRLLCHSRAGLQYTDAFNYTKLPYLHEFLWRLSHADLARCGHDTTMVSLNDTHPDAARARQKLPKGKSCSQVYQVVVGKKTLFVNEPFTTQHLYPVGRATRCYSAYDPEQNHLVLLKDCWRNSQYEAEHAVYEKLHAAKVSSILRVLAAGDVAGEEGQDSLQRTDLKDDGYQLVHYRLVLNAMGKPITDSASTFTFVTAISDALKAHREACENAHILHRDISVGNIILCQGRGYLIDWERAKDINDKSPRTNSRTGTWQFLSRRLLSQQNHIHEIRDDLESFVFVVAYTAIRYAKNTLPPHKRLYLLQQFNQDENNATYSRESLVKFPFLMTTKPFNQLVDQLVLAADSLYAPETFMRTQVNSEFFEKLVLLKQLNYDNDPLALELFMNPLTWEQQVLCEISERQERLLTHGWIIEVLESALKAEGWDEKDWEEQPLAEPHSKNPAALKRFKKQAEIESEVSSYRDMYQKILSPSRPTEYHNKCYSVDCPPFGTSRSCTRLLLEHISDMIESSRAFLPSLTLGQLLNSAATDALIESDFPAVGPAFRIDRFYSDSTFQINQLREAAKTLSSVGPLRSKIILHLKHHRALSSDNIALVVLGNLKALHESIAKKRVMVECALWQELDGHPEQTVVKLKALPSFNPSRFDGKLKFVKHRDFCTLGAGRWLNDEVVNYFVDKWCTESGTTLGLNSFFAPQCLFDEVLGTPKSGILTVGDEVRVLRWCRKTVLKQGLKDWDSVFIPINETHNHWYSARIDFRQKRIDIYDSLRERCISNRKKPPLLRKNANLMLVLMWLTEVLSRLRGQEVNLKNDVGEGWIFDPHFAVHFQPNSYDCGVHLLWHLRHLLEFRQIKLADDCQPSHLRFTDDMVGKRLRMAEEMLLDAGLV</sequence>
<gene>
    <name evidence="6" type="ORF">D9757_011778</name>
</gene>
<dbReference type="InterPro" id="IPR038765">
    <property type="entry name" value="Papain-like_cys_pep_sf"/>
</dbReference>
<dbReference type="PROSITE" id="PS50600">
    <property type="entry name" value="ULP_PROTEASE"/>
    <property type="match status" value="1"/>
</dbReference>
<evidence type="ECO:0000256" key="4">
    <source>
        <dbReference type="SAM" id="MobiDB-lite"/>
    </source>
</evidence>
<dbReference type="Pfam" id="PF17667">
    <property type="entry name" value="Pkinase_fungal"/>
    <property type="match status" value="1"/>
</dbReference>
<protein>
    <recommendedName>
        <fullName evidence="5">Ubiquitin-like protease family profile domain-containing protein</fullName>
    </recommendedName>
</protein>
<feature type="domain" description="Ubiquitin-like protease family profile" evidence="5">
    <location>
        <begin position="869"/>
        <end position="1062"/>
    </location>
</feature>
<dbReference type="PANTHER" id="PTHR38248:SF2">
    <property type="entry name" value="FUNK1 11"/>
    <property type="match status" value="1"/>
</dbReference>
<dbReference type="EMBL" id="JAACJN010000173">
    <property type="protein sequence ID" value="KAF5365146.1"/>
    <property type="molecule type" value="Genomic_DNA"/>
</dbReference>
<dbReference type="PROSITE" id="PS00109">
    <property type="entry name" value="PROTEIN_KINASE_TYR"/>
    <property type="match status" value="1"/>
</dbReference>
<dbReference type="InterPro" id="IPR011009">
    <property type="entry name" value="Kinase-like_dom_sf"/>
</dbReference>
<dbReference type="Pfam" id="PF02902">
    <property type="entry name" value="Peptidase_C48"/>
    <property type="match status" value="1"/>
</dbReference>
<evidence type="ECO:0000256" key="3">
    <source>
        <dbReference type="ARBA" id="ARBA00022801"/>
    </source>
</evidence>
<dbReference type="GO" id="GO:0006508">
    <property type="term" value="P:proteolysis"/>
    <property type="evidence" value="ECO:0007669"/>
    <property type="project" value="UniProtKB-KW"/>
</dbReference>
<keyword evidence="2" id="KW-0645">Protease</keyword>
<feature type="region of interest" description="Disordered" evidence="4">
    <location>
        <begin position="1"/>
        <end position="24"/>
    </location>
</feature>
<dbReference type="GO" id="GO:0004672">
    <property type="term" value="F:protein kinase activity"/>
    <property type="evidence" value="ECO:0007669"/>
    <property type="project" value="InterPro"/>
</dbReference>
<dbReference type="OrthoDB" id="2747778at2759"/>
<comment type="caution">
    <text evidence="6">The sequence shown here is derived from an EMBL/GenBank/DDBJ whole genome shotgun (WGS) entry which is preliminary data.</text>
</comment>
<dbReference type="GO" id="GO:0019783">
    <property type="term" value="F:ubiquitin-like protein peptidase activity"/>
    <property type="evidence" value="ECO:0007669"/>
    <property type="project" value="UniProtKB-ARBA"/>
</dbReference>
<evidence type="ECO:0000313" key="7">
    <source>
        <dbReference type="Proteomes" id="UP000518752"/>
    </source>
</evidence>
<comment type="similarity">
    <text evidence="1">Belongs to the peptidase C48 family.</text>
</comment>
<evidence type="ECO:0000256" key="1">
    <source>
        <dbReference type="ARBA" id="ARBA00005234"/>
    </source>
</evidence>
<dbReference type="InterPro" id="IPR008266">
    <property type="entry name" value="Tyr_kinase_AS"/>
</dbReference>
<name>A0A8H5GHI1_9AGAR</name>
<dbReference type="Gene3D" id="1.10.510.10">
    <property type="entry name" value="Transferase(Phosphotransferase) domain 1"/>
    <property type="match status" value="1"/>
</dbReference>
<dbReference type="SUPFAM" id="SSF54001">
    <property type="entry name" value="Cysteine proteinases"/>
    <property type="match status" value="1"/>
</dbReference>
<dbReference type="PANTHER" id="PTHR38248">
    <property type="entry name" value="FUNK1 6"/>
    <property type="match status" value="1"/>
</dbReference>
<proteinExistence type="inferred from homology"/>